<reference evidence="2" key="2">
    <citation type="submission" date="2021-04" db="EMBL/GenBank/DDBJ databases">
        <authorList>
            <person name="Gilroy R."/>
        </authorList>
    </citation>
    <scope>NUCLEOTIDE SEQUENCE</scope>
    <source>
        <strain evidence="2">ChiBcec15-3976</strain>
    </source>
</reference>
<dbReference type="Proteomes" id="UP000823909">
    <property type="component" value="Unassembled WGS sequence"/>
</dbReference>
<keyword evidence="1" id="KW-0472">Membrane</keyword>
<accession>A0A9D2REU6</accession>
<protein>
    <submittedName>
        <fullName evidence="2">DUF2116 family Zn-ribbon domain-containing protein</fullName>
    </submittedName>
</protein>
<reference evidence="2" key="1">
    <citation type="journal article" date="2021" name="PeerJ">
        <title>Extensive microbial diversity within the chicken gut microbiome revealed by metagenomics and culture.</title>
        <authorList>
            <person name="Gilroy R."/>
            <person name="Ravi A."/>
            <person name="Getino M."/>
            <person name="Pursley I."/>
            <person name="Horton D.L."/>
            <person name="Alikhan N.F."/>
            <person name="Baker D."/>
            <person name="Gharbi K."/>
            <person name="Hall N."/>
            <person name="Watson M."/>
            <person name="Adriaenssens E.M."/>
            <person name="Foster-Nyarko E."/>
            <person name="Jarju S."/>
            <person name="Secka A."/>
            <person name="Antonio M."/>
            <person name="Oren A."/>
            <person name="Chaudhuri R.R."/>
            <person name="La Ragione R."/>
            <person name="Hildebrand F."/>
            <person name="Pallen M.J."/>
        </authorList>
    </citation>
    <scope>NUCLEOTIDE SEQUENCE</scope>
    <source>
        <strain evidence="2">ChiBcec15-3976</strain>
    </source>
</reference>
<dbReference type="InterPro" id="IPR019216">
    <property type="entry name" value="DUF2116_treble_clef"/>
</dbReference>
<feature type="transmembrane region" description="Helical" evidence="1">
    <location>
        <begin position="122"/>
        <end position="141"/>
    </location>
</feature>
<name>A0A9D2REU6_9FIRM</name>
<sequence length="142" mass="15614">MWKEERDIALFFNFIMQPGNAVLNGGKNPVRKCSYCGRKMSSDIQFCSDKCAELYRERTGKDQKAIKYFLAGLGMGMILLLAGVFAGEDVVIGSGIILMGVVIMVFPLITPETVNLLGYRKARIAGRILGMLTLLAGVWVAM</sequence>
<evidence type="ECO:0000256" key="1">
    <source>
        <dbReference type="SAM" id="Phobius"/>
    </source>
</evidence>
<dbReference type="AlphaFoldDB" id="A0A9D2REU6"/>
<keyword evidence="1" id="KW-1133">Transmembrane helix</keyword>
<evidence type="ECO:0000313" key="2">
    <source>
        <dbReference type="EMBL" id="HJD42297.1"/>
    </source>
</evidence>
<keyword evidence="1" id="KW-0812">Transmembrane</keyword>
<dbReference type="EMBL" id="DWUU01000027">
    <property type="protein sequence ID" value="HJD42297.1"/>
    <property type="molecule type" value="Genomic_DNA"/>
</dbReference>
<comment type="caution">
    <text evidence="2">The sequence shown here is derived from an EMBL/GenBank/DDBJ whole genome shotgun (WGS) entry which is preliminary data.</text>
</comment>
<feature type="transmembrane region" description="Helical" evidence="1">
    <location>
        <begin position="65"/>
        <end position="85"/>
    </location>
</feature>
<feature type="transmembrane region" description="Helical" evidence="1">
    <location>
        <begin position="91"/>
        <end position="110"/>
    </location>
</feature>
<organism evidence="2 3">
    <name type="scientific">Candidatus Mediterraneibacter quadrami</name>
    <dbReference type="NCBI Taxonomy" id="2838684"/>
    <lineage>
        <taxon>Bacteria</taxon>
        <taxon>Bacillati</taxon>
        <taxon>Bacillota</taxon>
        <taxon>Clostridia</taxon>
        <taxon>Lachnospirales</taxon>
        <taxon>Lachnospiraceae</taxon>
        <taxon>Mediterraneibacter</taxon>
    </lineage>
</organism>
<evidence type="ECO:0000313" key="3">
    <source>
        <dbReference type="Proteomes" id="UP000823909"/>
    </source>
</evidence>
<proteinExistence type="predicted"/>
<gene>
    <name evidence="2" type="ORF">H9910_04725</name>
</gene>
<dbReference type="Pfam" id="PF09889">
    <property type="entry name" value="DUF2116"/>
    <property type="match status" value="1"/>
</dbReference>